<reference evidence="2 3" key="1">
    <citation type="submission" date="2012-11" db="EMBL/GenBank/DDBJ databases">
        <title>Whole genome sequence of Acidocella aminolytica 101 = DSM 11237.</title>
        <authorList>
            <person name="Azuma Y."/>
            <person name="Higashiura N."/>
            <person name="Hirakawa H."/>
            <person name="Matsushita K."/>
        </authorList>
    </citation>
    <scope>NUCLEOTIDE SEQUENCE [LARGE SCALE GENOMIC DNA]</scope>
    <source>
        <strain evidence="3">101 / DSM 11237</strain>
    </source>
</reference>
<gene>
    <name evidence="2" type="ORF">Aam_149_018</name>
</gene>
<dbReference type="Proteomes" id="UP000032668">
    <property type="component" value="Unassembled WGS sequence"/>
</dbReference>
<dbReference type="EMBL" id="BANC01000146">
    <property type="protein sequence ID" value="GAN82067.1"/>
    <property type="molecule type" value="Genomic_DNA"/>
</dbReference>
<proteinExistence type="predicted"/>
<dbReference type="AlphaFoldDB" id="A0A0D6PK66"/>
<evidence type="ECO:0000313" key="2">
    <source>
        <dbReference type="EMBL" id="GAN82067.1"/>
    </source>
</evidence>
<feature type="compositionally biased region" description="Basic and acidic residues" evidence="1">
    <location>
        <begin position="29"/>
        <end position="50"/>
    </location>
</feature>
<organism evidence="2 3">
    <name type="scientific">Acidocella aminolytica 101 = DSM 11237</name>
    <dbReference type="NCBI Taxonomy" id="1120923"/>
    <lineage>
        <taxon>Bacteria</taxon>
        <taxon>Pseudomonadati</taxon>
        <taxon>Pseudomonadota</taxon>
        <taxon>Alphaproteobacteria</taxon>
        <taxon>Acetobacterales</taxon>
        <taxon>Acidocellaceae</taxon>
        <taxon>Acidocella</taxon>
    </lineage>
</organism>
<evidence type="ECO:0000313" key="3">
    <source>
        <dbReference type="Proteomes" id="UP000032668"/>
    </source>
</evidence>
<feature type="compositionally biased region" description="Polar residues" evidence="1">
    <location>
        <begin position="52"/>
        <end position="70"/>
    </location>
</feature>
<evidence type="ECO:0000256" key="1">
    <source>
        <dbReference type="SAM" id="MobiDB-lite"/>
    </source>
</evidence>
<sequence>MLPTWLSAAEGATGPRNRSGKRAAVHYKGTLESRWEPLPHRRGQGFEKARISQVTGQRGVSTSGGDSRVN</sequence>
<name>A0A0D6PK66_9PROT</name>
<comment type="caution">
    <text evidence="2">The sequence shown here is derived from an EMBL/GenBank/DDBJ whole genome shotgun (WGS) entry which is preliminary data.</text>
</comment>
<protein>
    <submittedName>
        <fullName evidence="2">Uncharacterized protein</fullName>
    </submittedName>
</protein>
<feature type="region of interest" description="Disordered" evidence="1">
    <location>
        <begin position="1"/>
        <end position="70"/>
    </location>
</feature>
<keyword evidence="3" id="KW-1185">Reference proteome</keyword>
<accession>A0A0D6PK66</accession>